<evidence type="ECO:0000313" key="2">
    <source>
        <dbReference type="Proteomes" id="UP000324222"/>
    </source>
</evidence>
<keyword evidence="2" id="KW-1185">Reference proteome</keyword>
<dbReference type="Proteomes" id="UP000324222">
    <property type="component" value="Unassembled WGS sequence"/>
</dbReference>
<reference evidence="1 2" key="1">
    <citation type="submission" date="2019-05" db="EMBL/GenBank/DDBJ databases">
        <title>Another draft genome of Portunus trituberculatus and its Hox gene families provides insights of decapod evolution.</title>
        <authorList>
            <person name="Jeong J.-H."/>
            <person name="Song I."/>
            <person name="Kim S."/>
            <person name="Choi T."/>
            <person name="Kim D."/>
            <person name="Ryu S."/>
            <person name="Kim W."/>
        </authorList>
    </citation>
    <scope>NUCLEOTIDE SEQUENCE [LARGE SCALE GENOMIC DNA]</scope>
    <source>
        <tissue evidence="1">Muscle</tissue>
    </source>
</reference>
<name>A0A5B7GX15_PORTR</name>
<dbReference type="EMBL" id="VSRR010019355">
    <property type="protein sequence ID" value="MPC62156.1"/>
    <property type="molecule type" value="Genomic_DNA"/>
</dbReference>
<comment type="caution">
    <text evidence="1">The sequence shown here is derived from an EMBL/GenBank/DDBJ whole genome shotgun (WGS) entry which is preliminary data.</text>
</comment>
<dbReference type="AlphaFoldDB" id="A0A5B7GX15"/>
<accession>A0A5B7GX15</accession>
<protein>
    <submittedName>
        <fullName evidence="1">Uncharacterized protein</fullName>
    </submittedName>
</protein>
<organism evidence="1 2">
    <name type="scientific">Portunus trituberculatus</name>
    <name type="common">Swimming crab</name>
    <name type="synonym">Neptunus trituberculatus</name>
    <dbReference type="NCBI Taxonomy" id="210409"/>
    <lineage>
        <taxon>Eukaryota</taxon>
        <taxon>Metazoa</taxon>
        <taxon>Ecdysozoa</taxon>
        <taxon>Arthropoda</taxon>
        <taxon>Crustacea</taxon>
        <taxon>Multicrustacea</taxon>
        <taxon>Malacostraca</taxon>
        <taxon>Eumalacostraca</taxon>
        <taxon>Eucarida</taxon>
        <taxon>Decapoda</taxon>
        <taxon>Pleocyemata</taxon>
        <taxon>Brachyura</taxon>
        <taxon>Eubrachyura</taxon>
        <taxon>Portunoidea</taxon>
        <taxon>Portunidae</taxon>
        <taxon>Portuninae</taxon>
        <taxon>Portunus</taxon>
    </lineage>
</organism>
<evidence type="ECO:0000313" key="1">
    <source>
        <dbReference type="EMBL" id="MPC62156.1"/>
    </source>
</evidence>
<gene>
    <name evidence="1" type="ORF">E2C01_056239</name>
</gene>
<proteinExistence type="predicted"/>
<sequence length="59" mass="6874">MMPPEISYKISKSINSLRISIKVSQWTHKRTKVFELWPICLVENPGGGAGLWLRVHRFH</sequence>